<evidence type="ECO:0000259" key="16">
    <source>
        <dbReference type="PROSITE" id="PS51918"/>
    </source>
</evidence>
<dbReference type="InterPro" id="IPR058240">
    <property type="entry name" value="rSAM_sf"/>
</dbReference>
<evidence type="ECO:0000256" key="4">
    <source>
        <dbReference type="ARBA" id="ARBA00008703"/>
    </source>
</evidence>
<dbReference type="InterPro" id="IPR022462">
    <property type="entry name" value="EpmB"/>
</dbReference>
<protein>
    <recommendedName>
        <fullName evidence="5">L-lysine 2,3-aminomutase</fullName>
    </recommendedName>
    <alternativeName>
        <fullName evidence="13">EF-P post-translational modification enzyme B</fullName>
    </alternativeName>
</protein>
<keyword evidence="8 14" id="KW-0479">Metal-binding</keyword>
<dbReference type="InterPro" id="IPR007197">
    <property type="entry name" value="rSAM"/>
</dbReference>
<keyword evidence="6 14" id="KW-0004">4Fe-4S</keyword>
<dbReference type="SFLD" id="SFLDS00029">
    <property type="entry name" value="Radical_SAM"/>
    <property type="match status" value="1"/>
</dbReference>
<feature type="domain" description="Radical SAM core" evidence="16">
    <location>
        <begin position="108"/>
        <end position="332"/>
    </location>
</feature>
<dbReference type="EMBL" id="PKLZ01000002">
    <property type="protein sequence ID" value="PLW83703.1"/>
    <property type="molecule type" value="Genomic_DNA"/>
</dbReference>
<evidence type="ECO:0000256" key="1">
    <source>
        <dbReference type="ARBA" id="ARBA00001352"/>
    </source>
</evidence>
<dbReference type="Gene3D" id="3.20.20.70">
    <property type="entry name" value="Aldolase class I"/>
    <property type="match status" value="1"/>
</dbReference>
<dbReference type="SFLD" id="SFLDG01070">
    <property type="entry name" value="PLP-dependent"/>
    <property type="match status" value="1"/>
</dbReference>
<sequence length="337" mass="36659">MPDIIALAPAPPEADWRAALRDLVTSADTLLDYLQLQPEQVGWSPQAASDFPLRVPRDFMRRMVIGDPADPLLLQVLAGRQELLASSGFGPDPIGETGTANPQPGIIHKYHGRLLLLVTGSCAIHCRYCFRRHFPYSDNQNSRSEWPAALQYIAADDSISEVIFSGGDPLVASDRQLAELVGQLAAIPHVTRLRIHTRLPVIIPQRVTDSLLEALTDSRLATVMVVHSNHANEIDEEVAAAFGRIRKTGMVLLNQSVLLAGINDNAAVLAALSERLFLAGALPYYLHLLDKVAGAAHFDVDESRAKALHREISTVLPGYLLPKLVREIAGAPAKVPV</sequence>
<evidence type="ECO:0000313" key="17">
    <source>
        <dbReference type="EMBL" id="PLW83703.1"/>
    </source>
</evidence>
<comment type="cofactor">
    <cofactor evidence="3">
        <name>[4Fe-4S] cluster</name>
        <dbReference type="ChEBI" id="CHEBI:49883"/>
    </cofactor>
</comment>
<keyword evidence="7" id="KW-0949">S-adenosyl-L-methionine</keyword>
<evidence type="ECO:0000256" key="11">
    <source>
        <dbReference type="ARBA" id="ARBA00023014"/>
    </source>
</evidence>
<keyword evidence="18" id="KW-1185">Reference proteome</keyword>
<evidence type="ECO:0000313" key="18">
    <source>
        <dbReference type="Proteomes" id="UP000234845"/>
    </source>
</evidence>
<evidence type="ECO:0000256" key="15">
    <source>
        <dbReference type="PIRSR" id="PIRSR603739-50"/>
    </source>
</evidence>
<dbReference type="Proteomes" id="UP000234845">
    <property type="component" value="Unassembled WGS sequence"/>
</dbReference>
<comment type="caution">
    <text evidence="17">The sequence shown here is derived from an EMBL/GenBank/DDBJ whole genome shotgun (WGS) entry which is preliminary data.</text>
</comment>
<evidence type="ECO:0000256" key="13">
    <source>
        <dbReference type="ARBA" id="ARBA00030756"/>
    </source>
</evidence>
<dbReference type="NCBIfam" id="TIGR00238">
    <property type="entry name" value="KamA family radical SAM protein"/>
    <property type="match status" value="1"/>
</dbReference>
<feature type="binding site" evidence="14">
    <location>
        <position position="126"/>
    </location>
    <ligand>
        <name>[4Fe-4S] cluster</name>
        <dbReference type="ChEBI" id="CHEBI:49883"/>
        <note>4Fe-4S-S-AdoMet</note>
    </ligand>
</feature>
<comment type="cofactor">
    <cofactor evidence="2 15">
        <name>pyridoxal 5'-phosphate</name>
        <dbReference type="ChEBI" id="CHEBI:597326"/>
    </cofactor>
</comment>
<evidence type="ECO:0000256" key="14">
    <source>
        <dbReference type="PIRSR" id="PIRSR004911-1"/>
    </source>
</evidence>
<comment type="similarity">
    <text evidence="4">Belongs to the radical SAM superfamily. KamA family.</text>
</comment>
<evidence type="ECO:0000256" key="10">
    <source>
        <dbReference type="ARBA" id="ARBA00023004"/>
    </source>
</evidence>
<dbReference type="GO" id="GO:0046872">
    <property type="term" value="F:metal ion binding"/>
    <property type="evidence" value="ECO:0007669"/>
    <property type="project" value="UniProtKB-KW"/>
</dbReference>
<dbReference type="PANTHER" id="PTHR30538">
    <property type="entry name" value="LYSINE 2,3-AMINOMUTASE-RELATED"/>
    <property type="match status" value="1"/>
</dbReference>
<gene>
    <name evidence="17" type="primary">epmB</name>
    <name evidence="17" type="ORF">CWI75_04995</name>
</gene>
<dbReference type="GO" id="GO:0051539">
    <property type="term" value="F:4 iron, 4 sulfur cluster binding"/>
    <property type="evidence" value="ECO:0007669"/>
    <property type="project" value="UniProtKB-KW"/>
</dbReference>
<dbReference type="NCBIfam" id="TIGR03821">
    <property type="entry name" value="EFP_modif_epmB"/>
    <property type="match status" value="1"/>
</dbReference>
<evidence type="ECO:0000256" key="2">
    <source>
        <dbReference type="ARBA" id="ARBA00001933"/>
    </source>
</evidence>
<keyword evidence="10" id="KW-0408">Iron</keyword>
<feature type="binding site" evidence="14">
    <location>
        <position position="129"/>
    </location>
    <ligand>
        <name>[4Fe-4S] cluster</name>
        <dbReference type="ChEBI" id="CHEBI:49883"/>
        <note>4Fe-4S-S-AdoMet</note>
    </ligand>
</feature>
<name>A0A2N5Y5M8_9GAMM</name>
<evidence type="ECO:0000256" key="7">
    <source>
        <dbReference type="ARBA" id="ARBA00022691"/>
    </source>
</evidence>
<feature type="binding site" evidence="14">
    <location>
        <position position="122"/>
    </location>
    <ligand>
        <name>[4Fe-4S] cluster</name>
        <dbReference type="ChEBI" id="CHEBI:49883"/>
        <note>4Fe-4S-S-AdoMet</note>
    </ligand>
</feature>
<dbReference type="GO" id="GO:0016853">
    <property type="term" value="F:isomerase activity"/>
    <property type="evidence" value="ECO:0007669"/>
    <property type="project" value="UniProtKB-KW"/>
</dbReference>
<proteinExistence type="inferred from homology"/>
<dbReference type="PIRSF" id="PIRSF004911">
    <property type="entry name" value="DUF160"/>
    <property type="match status" value="1"/>
</dbReference>
<feature type="modified residue" description="N6-(pyridoxal phosphate)lysine" evidence="15">
    <location>
        <position position="334"/>
    </location>
</feature>
<accession>A0A2N5Y5M8</accession>
<evidence type="ECO:0000256" key="8">
    <source>
        <dbReference type="ARBA" id="ARBA00022723"/>
    </source>
</evidence>
<dbReference type="PANTHER" id="PTHR30538:SF1">
    <property type="entry name" value="L-LYSINE 2,3-AMINOMUTASE"/>
    <property type="match status" value="1"/>
</dbReference>
<dbReference type="SUPFAM" id="SSF102114">
    <property type="entry name" value="Radical SAM enzymes"/>
    <property type="match status" value="1"/>
</dbReference>
<evidence type="ECO:0000256" key="12">
    <source>
        <dbReference type="ARBA" id="ARBA00023235"/>
    </source>
</evidence>
<dbReference type="OrthoDB" id="9770937at2"/>
<organism evidence="17 18">
    <name type="scientific">Kineobactrum sediminis</name>
    <dbReference type="NCBI Taxonomy" id="1905677"/>
    <lineage>
        <taxon>Bacteria</taxon>
        <taxon>Pseudomonadati</taxon>
        <taxon>Pseudomonadota</taxon>
        <taxon>Gammaproteobacteria</taxon>
        <taxon>Cellvibrionales</taxon>
        <taxon>Halieaceae</taxon>
        <taxon>Kineobactrum</taxon>
    </lineage>
</organism>
<dbReference type="InterPro" id="IPR003739">
    <property type="entry name" value="Lys_aminomutase/Glu_NH3_mut"/>
</dbReference>
<keyword evidence="9 15" id="KW-0663">Pyridoxal phosphate</keyword>
<evidence type="ECO:0000256" key="5">
    <source>
        <dbReference type="ARBA" id="ARBA00022363"/>
    </source>
</evidence>
<keyword evidence="12" id="KW-0413">Isomerase</keyword>
<dbReference type="SFLD" id="SFLDF00314">
    <property type="entry name" value="L-lysine_2_3-aminomutase_(yjeK"/>
    <property type="match status" value="1"/>
</dbReference>
<evidence type="ECO:0000256" key="9">
    <source>
        <dbReference type="ARBA" id="ARBA00022898"/>
    </source>
</evidence>
<dbReference type="Pfam" id="PF04055">
    <property type="entry name" value="Radical_SAM"/>
    <property type="match status" value="1"/>
</dbReference>
<dbReference type="InterPro" id="IPR013785">
    <property type="entry name" value="Aldolase_TIM"/>
</dbReference>
<comment type="catalytic activity">
    <reaction evidence="1">
        <text>L-lysine = D-beta-lysine</text>
        <dbReference type="Rhea" id="RHEA:44148"/>
        <dbReference type="ChEBI" id="CHEBI:32551"/>
        <dbReference type="ChEBI" id="CHEBI:84138"/>
    </reaction>
</comment>
<evidence type="ECO:0000256" key="6">
    <source>
        <dbReference type="ARBA" id="ARBA00022485"/>
    </source>
</evidence>
<dbReference type="PROSITE" id="PS51918">
    <property type="entry name" value="RADICAL_SAM"/>
    <property type="match status" value="1"/>
</dbReference>
<keyword evidence="11 14" id="KW-0411">Iron-sulfur</keyword>
<dbReference type="AlphaFoldDB" id="A0A2N5Y5M8"/>
<reference evidence="18" key="1">
    <citation type="submission" date="2017-11" db="EMBL/GenBank/DDBJ databases">
        <title>The draft genome sequence of Chromatocurvus sp. F02.</title>
        <authorList>
            <person name="Du Z.-J."/>
            <person name="Chang Y.-Q."/>
        </authorList>
    </citation>
    <scope>NUCLEOTIDE SEQUENCE [LARGE SCALE GENOMIC DNA]</scope>
    <source>
        <strain evidence="18">F02</strain>
    </source>
</reference>
<evidence type="ECO:0000256" key="3">
    <source>
        <dbReference type="ARBA" id="ARBA00001966"/>
    </source>
</evidence>
<dbReference type="CDD" id="cd01335">
    <property type="entry name" value="Radical_SAM"/>
    <property type="match status" value="1"/>
</dbReference>